<reference evidence="2 3" key="1">
    <citation type="submission" date="2019-07" db="EMBL/GenBank/DDBJ databases">
        <title>New species of Amycolatopsis and Streptomyces.</title>
        <authorList>
            <person name="Duangmal K."/>
            <person name="Teo W.F.A."/>
            <person name="Lipun K."/>
        </authorList>
    </citation>
    <scope>NUCLEOTIDE SEQUENCE [LARGE SCALE GENOMIC DNA]</scope>
    <source>
        <strain evidence="2 3">NBRC 106415</strain>
    </source>
</reference>
<evidence type="ECO:0000313" key="3">
    <source>
        <dbReference type="Proteomes" id="UP000400924"/>
    </source>
</evidence>
<organism evidence="2 3">
    <name type="scientific">Streptomyces spongiae</name>
    <dbReference type="NCBI Taxonomy" id="565072"/>
    <lineage>
        <taxon>Bacteria</taxon>
        <taxon>Bacillati</taxon>
        <taxon>Actinomycetota</taxon>
        <taxon>Actinomycetes</taxon>
        <taxon>Kitasatosporales</taxon>
        <taxon>Streptomycetaceae</taxon>
        <taxon>Streptomyces</taxon>
    </lineage>
</organism>
<dbReference type="EMBL" id="VJZC01000816">
    <property type="protein sequence ID" value="MPY64486.1"/>
    <property type="molecule type" value="Genomic_DNA"/>
</dbReference>
<proteinExistence type="predicted"/>
<dbReference type="SUPFAM" id="SSF56399">
    <property type="entry name" value="ADP-ribosylation"/>
    <property type="match status" value="1"/>
</dbReference>
<dbReference type="AlphaFoldDB" id="A0A5N8XYX2"/>
<name>A0A5N8XYX2_9ACTN</name>
<feature type="compositionally biased region" description="Pro residues" evidence="1">
    <location>
        <begin position="1"/>
        <end position="19"/>
    </location>
</feature>
<accession>A0A5N8XYX2</accession>
<keyword evidence="3" id="KW-1185">Reference proteome</keyword>
<comment type="caution">
    <text evidence="2">The sequence shown here is derived from an EMBL/GenBank/DDBJ whole genome shotgun (WGS) entry which is preliminary data.</text>
</comment>
<protein>
    <recommendedName>
        <fullName evidence="4">NAD(+)--protein-arginine ADP-ribosyltransferase</fullName>
    </recommendedName>
</protein>
<gene>
    <name evidence="2" type="ORF">FNH08_47245</name>
</gene>
<feature type="non-terminal residue" evidence="2">
    <location>
        <position position="1"/>
    </location>
</feature>
<evidence type="ECO:0000256" key="1">
    <source>
        <dbReference type="SAM" id="MobiDB-lite"/>
    </source>
</evidence>
<feature type="region of interest" description="Disordered" evidence="1">
    <location>
        <begin position="242"/>
        <end position="263"/>
    </location>
</feature>
<dbReference type="Gene3D" id="3.90.176.10">
    <property type="entry name" value="Toxin ADP-ribosyltransferase, Chain A, domain 1"/>
    <property type="match status" value="1"/>
</dbReference>
<feature type="region of interest" description="Disordered" evidence="1">
    <location>
        <begin position="1"/>
        <end position="25"/>
    </location>
</feature>
<evidence type="ECO:0008006" key="4">
    <source>
        <dbReference type="Google" id="ProtNLM"/>
    </source>
</evidence>
<evidence type="ECO:0000313" key="2">
    <source>
        <dbReference type="EMBL" id="MPY64486.1"/>
    </source>
</evidence>
<dbReference type="Proteomes" id="UP000400924">
    <property type="component" value="Unassembled WGS sequence"/>
</dbReference>
<sequence>TQAPPPAELPDIPLSPVPFGPGHRSTEAERSAFRVLADAEWDRHGAAVARSLARMPALRGKEQEAARADLIALRLYLHSAEGPLSHHAMTRALRSYEEGMFPYAACLASALNRLPSYRGVVLRGTGPAPDVRVPRPGALLRDPALVSVTPLDPTRPAMTAGASYVIWSIAARRVRQLLDTVDGPEEVLFAPGTLFRVLDVRRADSSVQIFLRELSPHLPMMPDPDADRAALARLDEAVRGRSAPAGADQWPERCTGAFGTGPD</sequence>